<keyword evidence="6" id="KW-1185">Reference proteome</keyword>
<dbReference type="AlphaFoldDB" id="A0A841Q2T6"/>
<evidence type="ECO:0000256" key="3">
    <source>
        <dbReference type="ARBA" id="ARBA00022679"/>
    </source>
</evidence>
<comment type="caution">
    <text evidence="5">The sequence shown here is derived from an EMBL/GenBank/DDBJ whole genome shotgun (WGS) entry which is preliminary data.</text>
</comment>
<evidence type="ECO:0000313" key="5">
    <source>
        <dbReference type="EMBL" id="MBB6451438.1"/>
    </source>
</evidence>
<dbReference type="RefSeq" id="WP_343069571.1">
    <property type="nucleotide sequence ID" value="NZ_JACHHJ010000007.1"/>
</dbReference>
<keyword evidence="2 5" id="KW-0489">Methyltransferase</keyword>
<proteinExistence type="inferred from homology"/>
<evidence type="ECO:0000313" key="6">
    <source>
        <dbReference type="Proteomes" id="UP000568839"/>
    </source>
</evidence>
<dbReference type="PANTHER" id="PTHR46429">
    <property type="entry name" value="23S RRNA (GUANOSINE-2'-O-)-METHYLTRANSFERASE RLMB"/>
    <property type="match status" value="1"/>
</dbReference>
<dbReference type="InterPro" id="IPR013123">
    <property type="entry name" value="SpoU_subst-bd"/>
</dbReference>
<dbReference type="Pfam" id="PF08032">
    <property type="entry name" value="SpoU_sub_bind"/>
    <property type="match status" value="1"/>
</dbReference>
<organism evidence="5 6">
    <name type="scientific">Geomicrobium halophilum</name>
    <dbReference type="NCBI Taxonomy" id="549000"/>
    <lineage>
        <taxon>Bacteria</taxon>
        <taxon>Bacillati</taxon>
        <taxon>Bacillota</taxon>
        <taxon>Bacilli</taxon>
        <taxon>Bacillales</taxon>
        <taxon>Geomicrobium</taxon>
    </lineage>
</organism>
<dbReference type="GO" id="GO:0003723">
    <property type="term" value="F:RNA binding"/>
    <property type="evidence" value="ECO:0007669"/>
    <property type="project" value="InterPro"/>
</dbReference>
<feature type="domain" description="RNA 2-O ribose methyltransferase substrate binding" evidence="4">
    <location>
        <begin position="7"/>
        <end position="82"/>
    </location>
</feature>
<accession>A0A841Q2T6</accession>
<reference evidence="5 6" key="1">
    <citation type="submission" date="2020-08" db="EMBL/GenBank/DDBJ databases">
        <title>Genomic Encyclopedia of Type Strains, Phase IV (KMG-IV): sequencing the most valuable type-strain genomes for metagenomic binning, comparative biology and taxonomic classification.</title>
        <authorList>
            <person name="Goeker M."/>
        </authorList>
    </citation>
    <scope>NUCLEOTIDE SEQUENCE [LARGE SCALE GENOMIC DNA]</scope>
    <source>
        <strain evidence="5 6">DSM 21769</strain>
    </source>
</reference>
<dbReference type="InterPro" id="IPR029028">
    <property type="entry name" value="Alpha/beta_knot_MTases"/>
</dbReference>
<dbReference type="Gene3D" id="3.40.1280.10">
    <property type="match status" value="1"/>
</dbReference>
<dbReference type="GO" id="GO:0005829">
    <property type="term" value="C:cytosol"/>
    <property type="evidence" value="ECO:0007669"/>
    <property type="project" value="TreeGrafter"/>
</dbReference>
<dbReference type="InterPro" id="IPR004441">
    <property type="entry name" value="rRNA_MeTrfase_TrmH"/>
</dbReference>
<evidence type="ECO:0000259" key="4">
    <source>
        <dbReference type="SMART" id="SM00967"/>
    </source>
</evidence>
<keyword evidence="3 5" id="KW-0808">Transferase</keyword>
<dbReference type="FunFam" id="3.40.1280.10:FF:000008">
    <property type="entry name" value="Group 3 RNA methyltransferase TrmH"/>
    <property type="match status" value="1"/>
</dbReference>
<dbReference type="PANTHER" id="PTHR46429:SF1">
    <property type="entry name" value="23S RRNA (GUANOSINE-2'-O-)-METHYLTRANSFERASE RLMB"/>
    <property type="match status" value="1"/>
</dbReference>
<dbReference type="InterPro" id="IPR029026">
    <property type="entry name" value="tRNA_m1G_MTases_N"/>
</dbReference>
<dbReference type="SUPFAM" id="SSF75217">
    <property type="entry name" value="alpha/beta knot"/>
    <property type="match status" value="1"/>
</dbReference>
<dbReference type="SUPFAM" id="SSF55315">
    <property type="entry name" value="L30e-like"/>
    <property type="match status" value="1"/>
</dbReference>
<dbReference type="GO" id="GO:0008173">
    <property type="term" value="F:RNA methyltransferase activity"/>
    <property type="evidence" value="ECO:0007669"/>
    <property type="project" value="InterPro"/>
</dbReference>
<name>A0A841Q2T6_9BACL</name>
<dbReference type="EMBL" id="JACHHJ010000007">
    <property type="protein sequence ID" value="MBB6451438.1"/>
    <property type="molecule type" value="Genomic_DNA"/>
</dbReference>
<sequence length="253" mass="27430">MKNQSEWLIGRNPVLEALQSSSSVQKIWVAEGIKKASIQAIISKAKEKNIVIQYVPRQKIDQLTGQKNHQGIAASISAYEYAELDTLFERAAQKEQAPFFLILDGIEDPQNLGSILRSADAAGADGVIVPKHGACGLTRTVAKASTGAIEHVPVVKVTNLSRTMAELKKQGLWMVGSDARGQADYRELDGDMPIALVIGSEGKGMSRLVRESCDFLFRIPLLGEVSSLNAAVSCSLLMYEVQRKRHPVGDVSG</sequence>
<dbReference type="InterPro" id="IPR001537">
    <property type="entry name" value="SpoU_MeTrfase"/>
</dbReference>
<dbReference type="GO" id="GO:0006396">
    <property type="term" value="P:RNA processing"/>
    <property type="evidence" value="ECO:0007669"/>
    <property type="project" value="InterPro"/>
</dbReference>
<evidence type="ECO:0000256" key="1">
    <source>
        <dbReference type="ARBA" id="ARBA00007228"/>
    </source>
</evidence>
<dbReference type="Proteomes" id="UP000568839">
    <property type="component" value="Unassembled WGS sequence"/>
</dbReference>
<dbReference type="InterPro" id="IPR029064">
    <property type="entry name" value="Ribosomal_eL30-like_sf"/>
</dbReference>
<dbReference type="EC" id="2.1.1.185" evidence="5"/>
<dbReference type="Gene3D" id="3.30.1330.30">
    <property type="match status" value="1"/>
</dbReference>
<dbReference type="Pfam" id="PF00588">
    <property type="entry name" value="SpoU_methylase"/>
    <property type="match status" value="1"/>
</dbReference>
<dbReference type="SMART" id="SM00967">
    <property type="entry name" value="SpoU_sub_bind"/>
    <property type="match status" value="1"/>
</dbReference>
<dbReference type="CDD" id="cd18103">
    <property type="entry name" value="SpoU-like_RlmB"/>
    <property type="match status" value="1"/>
</dbReference>
<dbReference type="GO" id="GO:0032259">
    <property type="term" value="P:methylation"/>
    <property type="evidence" value="ECO:0007669"/>
    <property type="project" value="UniProtKB-KW"/>
</dbReference>
<evidence type="ECO:0000256" key="2">
    <source>
        <dbReference type="ARBA" id="ARBA00022603"/>
    </source>
</evidence>
<comment type="similarity">
    <text evidence="1">Belongs to the class IV-like SAM-binding methyltransferase superfamily. RNA methyltransferase TrmH family.</text>
</comment>
<dbReference type="NCBIfam" id="TIGR00186">
    <property type="entry name" value="rRNA_methyl_3"/>
    <property type="match status" value="1"/>
</dbReference>
<gene>
    <name evidence="5" type="ORF">HNR44_003449</name>
</gene>
<protein>
    <submittedName>
        <fullName evidence="5">23S rRNA (Guanosine2251-2'-O)-methyltransferase</fullName>
        <ecNumber evidence="5">2.1.1.185</ecNumber>
    </submittedName>
</protein>